<dbReference type="RefSeq" id="WP_402698456.1">
    <property type="nucleotide sequence ID" value="NZ_JBIUZV010000002.1"/>
</dbReference>
<dbReference type="PROSITE" id="PS50931">
    <property type="entry name" value="HTH_LYSR"/>
    <property type="match status" value="1"/>
</dbReference>
<dbReference type="PANTHER" id="PTHR30537">
    <property type="entry name" value="HTH-TYPE TRANSCRIPTIONAL REGULATOR"/>
    <property type="match status" value="1"/>
</dbReference>
<dbReference type="SUPFAM" id="SSF53850">
    <property type="entry name" value="Periplasmic binding protein-like II"/>
    <property type="match status" value="1"/>
</dbReference>
<evidence type="ECO:0000256" key="2">
    <source>
        <dbReference type="ARBA" id="ARBA00023015"/>
    </source>
</evidence>
<dbReference type="PANTHER" id="PTHR30537:SF5">
    <property type="entry name" value="HTH-TYPE TRANSCRIPTIONAL ACTIVATOR TTDR-RELATED"/>
    <property type="match status" value="1"/>
</dbReference>
<dbReference type="Pfam" id="PF03466">
    <property type="entry name" value="LysR_substrate"/>
    <property type="match status" value="1"/>
</dbReference>
<dbReference type="Gene3D" id="3.40.190.290">
    <property type="match status" value="1"/>
</dbReference>
<feature type="domain" description="HTH lysR-type" evidence="5">
    <location>
        <begin position="2"/>
        <end position="59"/>
    </location>
</feature>
<dbReference type="InterPro" id="IPR005119">
    <property type="entry name" value="LysR_subst-bd"/>
</dbReference>
<dbReference type="InterPro" id="IPR036390">
    <property type="entry name" value="WH_DNA-bd_sf"/>
</dbReference>
<dbReference type="CDD" id="cd08422">
    <property type="entry name" value="PBP2_CrgA_like"/>
    <property type="match status" value="1"/>
</dbReference>
<dbReference type="Pfam" id="PF00126">
    <property type="entry name" value="HTH_1"/>
    <property type="match status" value="1"/>
</dbReference>
<dbReference type="Proteomes" id="UP001617427">
    <property type="component" value="Unassembled WGS sequence"/>
</dbReference>
<protein>
    <submittedName>
        <fullName evidence="6">LysR family transcriptional regulator</fullName>
    </submittedName>
</protein>
<dbReference type="Gene3D" id="1.10.10.10">
    <property type="entry name" value="Winged helix-like DNA-binding domain superfamily/Winged helix DNA-binding domain"/>
    <property type="match status" value="1"/>
</dbReference>
<evidence type="ECO:0000256" key="4">
    <source>
        <dbReference type="ARBA" id="ARBA00023163"/>
    </source>
</evidence>
<keyword evidence="2" id="KW-0805">Transcription regulation</keyword>
<dbReference type="SUPFAM" id="SSF46785">
    <property type="entry name" value="Winged helix' DNA-binding domain"/>
    <property type="match status" value="1"/>
</dbReference>
<name>A0ABW8EU58_9BURK</name>
<gene>
    <name evidence="6" type="ORF">ACIPEN_04015</name>
</gene>
<keyword evidence="7" id="KW-1185">Reference proteome</keyword>
<dbReference type="InterPro" id="IPR058163">
    <property type="entry name" value="LysR-type_TF_proteobact-type"/>
</dbReference>
<evidence type="ECO:0000259" key="5">
    <source>
        <dbReference type="PROSITE" id="PS50931"/>
    </source>
</evidence>
<proteinExistence type="inferred from homology"/>
<sequence length="340" mass="37337">MVDLNDIWLFVHVVRAGSFAAAGRRLAMPSNTISRRLQALEVELGVRLLQRSTRQLNMTAAGREFFERCAPGLEDIEHASTSLTDSSGEPSGSLRVAAPVDFFDNFSIEWMHEFMRLYPKVQLEFVLNDGRADLIAEGIDLAFRGGVLPDSSLVARKLVDSYRGLVVSPRYLEHFGSPHTLADLVNHACLAASQAPQHTTWKLEGPQGPESVRVNPRLCINTAQGQLRAARAGLGIALLPTMLVAAEDLRNGTLVHILPDYQSDVMGLYAVYAHRRQLPTAVSALIEFFADKLVRGIADKGEQVCQEHFAREEEAKRGKAGGAEDVSELQKLEGVEKAVI</sequence>
<comment type="similarity">
    <text evidence="1">Belongs to the LysR transcriptional regulatory family.</text>
</comment>
<reference evidence="6 7" key="1">
    <citation type="submission" date="2024-10" db="EMBL/GenBank/DDBJ databases">
        <title>The Natural Products Discovery Center: Release of the First 8490 Sequenced Strains for Exploring Actinobacteria Biosynthetic Diversity.</title>
        <authorList>
            <person name="Kalkreuter E."/>
            <person name="Kautsar S.A."/>
            <person name="Yang D."/>
            <person name="Bader C.D."/>
            <person name="Teijaro C.N."/>
            <person name="Fluegel L."/>
            <person name="Davis C.M."/>
            <person name="Simpson J.R."/>
            <person name="Lauterbach L."/>
            <person name="Steele A.D."/>
            <person name="Gui C."/>
            <person name="Meng S."/>
            <person name="Li G."/>
            <person name="Viehrig K."/>
            <person name="Ye F."/>
            <person name="Su P."/>
            <person name="Kiefer A.F."/>
            <person name="Nichols A."/>
            <person name="Cepeda A.J."/>
            <person name="Yan W."/>
            <person name="Fan B."/>
            <person name="Jiang Y."/>
            <person name="Adhikari A."/>
            <person name="Zheng C.-J."/>
            <person name="Schuster L."/>
            <person name="Cowan T.M."/>
            <person name="Smanski M.J."/>
            <person name="Chevrette M.G."/>
            <person name="De Carvalho L.P.S."/>
            <person name="Shen B."/>
        </authorList>
    </citation>
    <scope>NUCLEOTIDE SEQUENCE [LARGE SCALE GENOMIC DNA]</scope>
    <source>
        <strain evidence="6 7">NPDC087045</strain>
    </source>
</reference>
<evidence type="ECO:0000313" key="6">
    <source>
        <dbReference type="EMBL" id="MFJ3044980.1"/>
    </source>
</evidence>
<organism evidence="6 7">
    <name type="scientific">Herbaspirillum chlorophenolicum</name>
    <dbReference type="NCBI Taxonomy" id="211589"/>
    <lineage>
        <taxon>Bacteria</taxon>
        <taxon>Pseudomonadati</taxon>
        <taxon>Pseudomonadota</taxon>
        <taxon>Betaproteobacteria</taxon>
        <taxon>Burkholderiales</taxon>
        <taxon>Oxalobacteraceae</taxon>
        <taxon>Herbaspirillum</taxon>
    </lineage>
</organism>
<evidence type="ECO:0000256" key="3">
    <source>
        <dbReference type="ARBA" id="ARBA00023125"/>
    </source>
</evidence>
<keyword evidence="3" id="KW-0238">DNA-binding</keyword>
<dbReference type="InterPro" id="IPR000847">
    <property type="entry name" value="LysR_HTH_N"/>
</dbReference>
<evidence type="ECO:0000256" key="1">
    <source>
        <dbReference type="ARBA" id="ARBA00009437"/>
    </source>
</evidence>
<dbReference type="EMBL" id="JBIUZV010000002">
    <property type="protein sequence ID" value="MFJ3044980.1"/>
    <property type="molecule type" value="Genomic_DNA"/>
</dbReference>
<evidence type="ECO:0000313" key="7">
    <source>
        <dbReference type="Proteomes" id="UP001617427"/>
    </source>
</evidence>
<accession>A0ABW8EU58</accession>
<dbReference type="InterPro" id="IPR036388">
    <property type="entry name" value="WH-like_DNA-bd_sf"/>
</dbReference>
<keyword evidence="4" id="KW-0804">Transcription</keyword>
<comment type="caution">
    <text evidence="6">The sequence shown here is derived from an EMBL/GenBank/DDBJ whole genome shotgun (WGS) entry which is preliminary data.</text>
</comment>